<organism evidence="1 2">
    <name type="scientific">Ruminococcus bovis</name>
    <dbReference type="NCBI Taxonomy" id="2564099"/>
    <lineage>
        <taxon>Bacteria</taxon>
        <taxon>Bacillati</taxon>
        <taxon>Bacillota</taxon>
        <taxon>Clostridia</taxon>
        <taxon>Eubacteriales</taxon>
        <taxon>Oscillospiraceae</taxon>
        <taxon>Ruminococcus</taxon>
    </lineage>
</organism>
<gene>
    <name evidence="1" type="ORF">E5Z56_09750</name>
</gene>
<dbReference type="EMBL" id="CP039381">
    <property type="protein sequence ID" value="QCT07621.1"/>
    <property type="molecule type" value="Genomic_DNA"/>
</dbReference>
<protein>
    <submittedName>
        <fullName evidence="1">TnpV protein</fullName>
    </submittedName>
</protein>
<name>A0A4P8XWU8_9FIRM</name>
<dbReference type="OrthoDB" id="9797564at2"/>
<dbReference type="KEGG" id="ruj:E5Z56_09750"/>
<evidence type="ECO:0000313" key="2">
    <source>
        <dbReference type="Proteomes" id="UP000301475"/>
    </source>
</evidence>
<dbReference type="InterPro" id="IPR026989">
    <property type="entry name" value="TnpV"/>
</dbReference>
<dbReference type="AlphaFoldDB" id="A0A4P8XWU8"/>
<evidence type="ECO:0000313" key="1">
    <source>
        <dbReference type="EMBL" id="QCT07621.1"/>
    </source>
</evidence>
<dbReference type="RefSeq" id="WP_138157616.1">
    <property type="nucleotide sequence ID" value="NZ_CP039381.1"/>
</dbReference>
<dbReference type="Pfam" id="PF14198">
    <property type="entry name" value="TnpV"/>
    <property type="match status" value="1"/>
</dbReference>
<dbReference type="Proteomes" id="UP000301475">
    <property type="component" value="Chromosome"/>
</dbReference>
<keyword evidence="2" id="KW-1185">Reference proteome</keyword>
<sequence length="120" mass="14355">MKHNFEISYTQQGDYLLPDLRLPEQPKVEIGIWGKRHLRYIKQHHKIRYTDLLTSCKLTAYLADIDEQAEEMFFRLVKQLAEKEGATEQFKAENQMLWVQRMNNIRNRATEIVNAELIYV</sequence>
<proteinExistence type="predicted"/>
<accession>A0A4P8XWU8</accession>
<reference evidence="1 2" key="1">
    <citation type="submission" date="2019-04" db="EMBL/GenBank/DDBJ databases">
        <authorList>
            <person name="Embree M."/>
            <person name="Gaffney J.R."/>
        </authorList>
    </citation>
    <scope>NUCLEOTIDE SEQUENCE [LARGE SCALE GENOMIC DNA]</scope>
    <source>
        <strain evidence="1 2">JE7A12</strain>
    </source>
</reference>